<proteinExistence type="predicted"/>
<dbReference type="InterPro" id="IPR009722">
    <property type="entry name" value="YjiK/CarP"/>
</dbReference>
<keyword evidence="3" id="KW-0472">Membrane</keyword>
<name>A0A6I5RSB6_9PSED</name>
<accession>A0A6I5RSB6</accession>
<evidence type="ECO:0000256" key="2">
    <source>
        <dbReference type="ARBA" id="ARBA00022475"/>
    </source>
</evidence>
<dbReference type="GO" id="GO:0005886">
    <property type="term" value="C:plasma membrane"/>
    <property type="evidence" value="ECO:0007669"/>
    <property type="project" value="UniProtKB-SubCell"/>
</dbReference>
<comment type="caution">
    <text evidence="4">The sequence shown here is derived from an EMBL/GenBank/DDBJ whole genome shotgun (WGS) entry which is preliminary data.</text>
</comment>
<dbReference type="AlphaFoldDB" id="A0A6I5RSB6"/>
<protein>
    <submittedName>
        <fullName evidence="4">SdiA-regulated domain-containing protein</fullName>
    </submittedName>
</protein>
<dbReference type="Pfam" id="PF06977">
    <property type="entry name" value="SdiA-regulated"/>
    <property type="match status" value="1"/>
</dbReference>
<dbReference type="SUPFAM" id="SSF50956">
    <property type="entry name" value="Thermostable phytase (3-phytase)"/>
    <property type="match status" value="1"/>
</dbReference>
<evidence type="ECO:0000256" key="1">
    <source>
        <dbReference type="ARBA" id="ARBA00004236"/>
    </source>
</evidence>
<organism evidence="4 5">
    <name type="scientific">Pseudomonas laurentiana</name>
    <dbReference type="NCBI Taxonomy" id="2364649"/>
    <lineage>
        <taxon>Bacteria</taxon>
        <taxon>Pseudomonadati</taxon>
        <taxon>Pseudomonadota</taxon>
        <taxon>Gammaproteobacteria</taxon>
        <taxon>Pseudomonadales</taxon>
        <taxon>Pseudomonadaceae</taxon>
        <taxon>Pseudomonas</taxon>
    </lineage>
</organism>
<evidence type="ECO:0000313" key="5">
    <source>
        <dbReference type="Proteomes" id="UP000471751"/>
    </source>
</evidence>
<evidence type="ECO:0000313" key="4">
    <source>
        <dbReference type="EMBL" id="NES10491.1"/>
    </source>
</evidence>
<keyword evidence="5" id="KW-1185">Reference proteome</keyword>
<evidence type="ECO:0000256" key="3">
    <source>
        <dbReference type="ARBA" id="ARBA00023136"/>
    </source>
</evidence>
<gene>
    <name evidence="4" type="ORF">G3O07_13320</name>
</gene>
<sequence>MFRVLLLLIVLVLVYAASSRFFIHQQIYVHLHNAWTGNTAPGQNIWLPDYKVAIDGKVVEGTLRNLSGITYDYDQDRLLAITNNTPMELLVLSKAGEIVSRYPLVDFKDTEGLAYLGHGRVAVADEDLQRLHVITLPAEAGPIKADDSHFISLEINLTNTNKGFEGVTYDAEHDRLFAIKERDPRQLFEVTGMINSIAAPLKIKVADLTSWVDRSVFARDLSDGYYDATTGHMLILSDQSKSITELDRDGNFVSIRSLRGGITEMKDSAPQAEGMTMDGDGNLYVVSEPNLFYQ</sequence>
<keyword evidence="2" id="KW-1003">Cell membrane</keyword>
<dbReference type="EMBL" id="JAAHBT010000134">
    <property type="protein sequence ID" value="NES10491.1"/>
    <property type="molecule type" value="Genomic_DNA"/>
</dbReference>
<feature type="non-terminal residue" evidence="4">
    <location>
        <position position="294"/>
    </location>
</feature>
<reference evidence="4 5" key="1">
    <citation type="submission" date="2020-02" db="EMBL/GenBank/DDBJ databases">
        <title>Broccoli isolated Pseudomonas sp.</title>
        <authorList>
            <person name="Fujikawa T."/>
            <person name="Sawada H."/>
        </authorList>
    </citation>
    <scope>NUCLEOTIDE SEQUENCE [LARGE SCALE GENOMIC DNA]</scope>
    <source>
        <strain evidence="4 5">JCM 32154</strain>
    </source>
</reference>
<dbReference type="CDD" id="cd09971">
    <property type="entry name" value="SdiA-regulated"/>
    <property type="match status" value="1"/>
</dbReference>
<dbReference type="Proteomes" id="UP000471751">
    <property type="component" value="Unassembled WGS sequence"/>
</dbReference>
<comment type="subcellular location">
    <subcellularLocation>
        <location evidence="1">Cell membrane</location>
    </subcellularLocation>
</comment>